<dbReference type="OrthoDB" id="5485695at2"/>
<dbReference type="PANTHER" id="PTHR22642:SF2">
    <property type="entry name" value="PROTEIN LONG AFTER FAR-RED 3"/>
    <property type="match status" value="1"/>
</dbReference>
<dbReference type="Gene3D" id="3.10.310.70">
    <property type="match status" value="1"/>
</dbReference>
<dbReference type="SUPFAM" id="SSF51338">
    <property type="entry name" value="Composite domain of metallo-dependent hydrolases"/>
    <property type="match status" value="1"/>
</dbReference>
<dbReference type="Gene3D" id="2.30.40.10">
    <property type="entry name" value="Urease, subunit C, domain 1"/>
    <property type="match status" value="1"/>
</dbReference>
<feature type="chain" id="PRO_5011575400" description="Amidohydrolase 3 domain-containing protein" evidence="1">
    <location>
        <begin position="26"/>
        <end position="601"/>
    </location>
</feature>
<feature type="domain" description="Amidohydrolase 3" evidence="2">
    <location>
        <begin position="79"/>
        <end position="598"/>
    </location>
</feature>
<dbReference type="Proteomes" id="UP000199073">
    <property type="component" value="Unassembled WGS sequence"/>
</dbReference>
<dbReference type="PANTHER" id="PTHR22642">
    <property type="entry name" value="IMIDAZOLONEPROPIONASE"/>
    <property type="match status" value="1"/>
</dbReference>
<dbReference type="InterPro" id="IPR013108">
    <property type="entry name" value="Amidohydro_3"/>
</dbReference>
<dbReference type="InterPro" id="IPR011059">
    <property type="entry name" value="Metal-dep_hydrolase_composite"/>
</dbReference>
<protein>
    <recommendedName>
        <fullName evidence="2">Amidohydrolase 3 domain-containing protein</fullName>
    </recommendedName>
</protein>
<proteinExistence type="predicted"/>
<evidence type="ECO:0000259" key="2">
    <source>
        <dbReference type="Pfam" id="PF07969"/>
    </source>
</evidence>
<gene>
    <name evidence="3" type="ORF">SAMN05660330_04244</name>
</gene>
<accession>A0A1H0VV25</accession>
<dbReference type="Gene3D" id="3.20.20.140">
    <property type="entry name" value="Metal-dependent hydrolases"/>
    <property type="match status" value="1"/>
</dbReference>
<dbReference type="AlphaFoldDB" id="A0A1H0VV25"/>
<keyword evidence="1" id="KW-0732">Signal</keyword>
<feature type="signal peptide" evidence="1">
    <location>
        <begin position="1"/>
        <end position="25"/>
    </location>
</feature>
<dbReference type="CDD" id="cd01300">
    <property type="entry name" value="YtcJ_like"/>
    <property type="match status" value="1"/>
</dbReference>
<organism evidence="3 4">
    <name type="scientific">Desulforhopalus singaporensis</name>
    <dbReference type="NCBI Taxonomy" id="91360"/>
    <lineage>
        <taxon>Bacteria</taxon>
        <taxon>Pseudomonadati</taxon>
        <taxon>Thermodesulfobacteriota</taxon>
        <taxon>Desulfobulbia</taxon>
        <taxon>Desulfobulbales</taxon>
        <taxon>Desulfocapsaceae</taxon>
        <taxon>Desulforhopalus</taxon>
    </lineage>
</organism>
<dbReference type="InterPro" id="IPR032466">
    <property type="entry name" value="Metal_Hydrolase"/>
</dbReference>
<dbReference type="InterPro" id="IPR033932">
    <property type="entry name" value="YtcJ-like"/>
</dbReference>
<reference evidence="3 4" key="1">
    <citation type="submission" date="2016-10" db="EMBL/GenBank/DDBJ databases">
        <authorList>
            <person name="de Groot N.N."/>
        </authorList>
    </citation>
    <scope>NUCLEOTIDE SEQUENCE [LARGE SCALE GENOMIC DNA]</scope>
    <source>
        <strain evidence="3 4">DSM 12130</strain>
    </source>
</reference>
<sequence>MKNKKCLLVPIITLCLMLGTAVVYAGNGADVIYHNGTIVTVDPSDKIAEAIAVKEGKIVGVGATDEIMKQFNGDNTQKVNLKNTTMLPGFYDAHGHFGLWYWRQVQLGSGPFGPIKNIPDLVAALAERAQSTPEGESVVGRGYDDVFMEEKTHPTRLDLDKASTRHPILIRHFSGHGNVINTLALEQTAVDKNGVVTPDPPGGVIGRFPDGTPNGQFWGTASKYLVKADGSSFYPVNTPESRLEDIAHESEIYASVGTTTANLGGSQTMADFELFRQAADEGALKIRTTLWFSLPEAVKVHDQFKMDLPGKSRILPKYAGKNDLVVANGTKYFADGSPQLRTAYMSEPFHTPGPYPADWTGLQYLTSEEVKQAFVDTHEAGFDQIHIHCNGDGAVDNCLDGAAEIRKTDKGYRVSDDMRHTIIHSQFTREDQFDRMKQLPGVIPSFLGMHIYYLGDRHWETFFGPDRSARMSAAQDALDRDILWTTHADTPVFEHNPLVLMWAMVNRISYGDRQVFTETYDPDGRYRSVDQRVTAAEALRALTINAAYQEFEEEVTGSIEVGKRADLVILSENPLKVDPMRIRDIKVLETIVGGNSVYQAL</sequence>
<dbReference type="Pfam" id="PF07969">
    <property type="entry name" value="Amidohydro_3"/>
    <property type="match status" value="1"/>
</dbReference>
<name>A0A1H0VV25_9BACT</name>
<dbReference type="EMBL" id="FNJI01000066">
    <property type="protein sequence ID" value="SDP82058.1"/>
    <property type="molecule type" value="Genomic_DNA"/>
</dbReference>
<evidence type="ECO:0000313" key="3">
    <source>
        <dbReference type="EMBL" id="SDP82058.1"/>
    </source>
</evidence>
<evidence type="ECO:0000256" key="1">
    <source>
        <dbReference type="SAM" id="SignalP"/>
    </source>
</evidence>
<dbReference type="SUPFAM" id="SSF51556">
    <property type="entry name" value="Metallo-dependent hydrolases"/>
    <property type="match status" value="1"/>
</dbReference>
<keyword evidence="4" id="KW-1185">Reference proteome</keyword>
<evidence type="ECO:0000313" key="4">
    <source>
        <dbReference type="Proteomes" id="UP000199073"/>
    </source>
</evidence>
<dbReference type="GO" id="GO:0016810">
    <property type="term" value="F:hydrolase activity, acting on carbon-nitrogen (but not peptide) bonds"/>
    <property type="evidence" value="ECO:0007669"/>
    <property type="project" value="InterPro"/>
</dbReference>